<dbReference type="Gene3D" id="3.60.21.10">
    <property type="match status" value="1"/>
</dbReference>
<dbReference type="PROSITE" id="PS51820">
    <property type="entry name" value="PA14"/>
    <property type="match status" value="1"/>
</dbReference>
<dbReference type="GO" id="GO:0005737">
    <property type="term" value="C:cytoplasm"/>
    <property type="evidence" value="ECO:0007669"/>
    <property type="project" value="TreeGrafter"/>
</dbReference>
<dbReference type="PANTHER" id="PTHR32440">
    <property type="entry name" value="PHOSPHATASE DCR2-RELATED-RELATED"/>
    <property type="match status" value="1"/>
</dbReference>
<keyword evidence="1" id="KW-0732">Signal</keyword>
<comment type="caution">
    <text evidence="3">The sequence shown here is derived from an EMBL/GenBank/DDBJ whole genome shotgun (WGS) entry which is preliminary data.</text>
</comment>
<evidence type="ECO:0000313" key="4">
    <source>
        <dbReference type="Proteomes" id="UP000020773"/>
    </source>
</evidence>
<dbReference type="GO" id="GO:0016788">
    <property type="term" value="F:hydrolase activity, acting on ester bonds"/>
    <property type="evidence" value="ECO:0007669"/>
    <property type="project" value="TreeGrafter"/>
</dbReference>
<protein>
    <submittedName>
        <fullName evidence="3">Calcineurin-like phosphoesterase family protein</fullName>
    </submittedName>
</protein>
<dbReference type="InterPro" id="IPR029052">
    <property type="entry name" value="Metallo-depent_PP-like"/>
</dbReference>
<reference evidence="3 4" key="1">
    <citation type="submission" date="2014-02" db="EMBL/GenBank/DDBJ databases">
        <authorList>
            <person name="Sears C."/>
            <person name="Carroll K."/>
            <person name="Sack B.R."/>
            <person name="Qadri F."/>
            <person name="Myers L.L."/>
            <person name="Chung G.-T."/>
            <person name="Escheverria P."/>
            <person name="Fraser C.M."/>
            <person name="Sadzewicz L."/>
            <person name="Shefchek K.A."/>
            <person name="Tallon L."/>
            <person name="Das S.P."/>
            <person name="Daugherty S."/>
            <person name="Mongodin E.F."/>
        </authorList>
    </citation>
    <scope>NUCLEOTIDE SEQUENCE [LARGE SCALE GENOMIC DNA]</scope>
    <source>
        <strain evidence="4">3998T(B)3</strain>
    </source>
</reference>
<feature type="domain" description="PA14" evidence="2">
    <location>
        <begin position="342"/>
        <end position="478"/>
    </location>
</feature>
<dbReference type="PATRIC" id="fig|1339316.3.peg.5011"/>
<sequence length="483" mass="54012">MKKLIIFLFVLSGCVPAVVFAQQQFSFKDGKFKIAQFTDLHWTPRSLACTETEATICAVLKAEHPDIAILSGDVVTEDPAIDGWKSVIRIFDEAKVPFVVTMGNHDAEHMAKDDIYDLLLESPYYAGAKGPEGIMGCGNCVIPVYGSRNREKVEALLYCMDSNDYQPDKLYGPYDWIHFDQIAWYRKQSARFTKENNGNPVPALAFFHIPLLEYNEIAGDGKTFGNNREGEVASANINSGMFASFIDMKDVMGVFAGHDHDNDYLGINKGIVLGYGRVTGADAYGELTRGARIIELYEGKFRFDTWITTPSGREATYYYPSGLNSEEERTADYLPAVKNVSSPKQGVAYTYYEGKCKRVAGIASCLKVKEGVMKNISIKEAAVADHFAYDFHTLIQIPEKGIYRFYTFSDDGSMLYIDGKLVVDNDGGHSARRAEGKIALEKGFHELHLLYFEDYMGQELEVGFSGLDFPEVPLQDEMLFLPN</sequence>
<feature type="chain" id="PRO_5001479196" evidence="1">
    <location>
        <begin position="22"/>
        <end position="483"/>
    </location>
</feature>
<dbReference type="SUPFAM" id="SSF56988">
    <property type="entry name" value="Anthrax protective antigen"/>
    <property type="match status" value="1"/>
</dbReference>
<accession>A0A015X677</accession>
<dbReference type="Pfam" id="PF07691">
    <property type="entry name" value="PA14"/>
    <property type="match status" value="1"/>
</dbReference>
<name>A0A015X677_BACFG</name>
<evidence type="ECO:0000259" key="2">
    <source>
        <dbReference type="PROSITE" id="PS51820"/>
    </source>
</evidence>
<dbReference type="InterPro" id="IPR011658">
    <property type="entry name" value="PA14_dom"/>
</dbReference>
<dbReference type="InterPro" id="IPR004843">
    <property type="entry name" value="Calcineurin-like_PHP"/>
</dbReference>
<dbReference type="Proteomes" id="UP000020773">
    <property type="component" value="Unassembled WGS sequence"/>
</dbReference>
<dbReference type="InterPro" id="IPR037524">
    <property type="entry name" value="PA14/GLEYA"/>
</dbReference>
<dbReference type="Gene3D" id="3.90.182.10">
    <property type="entry name" value="Toxin - Anthrax Protective Antigen,domain 1"/>
    <property type="match status" value="1"/>
</dbReference>
<dbReference type="CDD" id="cd07383">
    <property type="entry name" value="MPP_Dcr2"/>
    <property type="match status" value="1"/>
</dbReference>
<dbReference type="SMART" id="SM00758">
    <property type="entry name" value="PA14"/>
    <property type="match status" value="1"/>
</dbReference>
<evidence type="ECO:0000256" key="1">
    <source>
        <dbReference type="SAM" id="SignalP"/>
    </source>
</evidence>
<dbReference type="PANTHER" id="PTHR32440:SF11">
    <property type="entry name" value="METALLOPHOSPHOESTERASE DOMAIN-CONTAINING PROTEIN"/>
    <property type="match status" value="1"/>
</dbReference>
<dbReference type="AlphaFoldDB" id="A0A015X677"/>
<gene>
    <name evidence="3" type="ORF">M125_5287</name>
</gene>
<dbReference type="Pfam" id="PF00149">
    <property type="entry name" value="Metallophos"/>
    <property type="match status" value="1"/>
</dbReference>
<feature type="signal peptide" evidence="1">
    <location>
        <begin position="1"/>
        <end position="21"/>
    </location>
</feature>
<evidence type="ECO:0000313" key="3">
    <source>
        <dbReference type="EMBL" id="EXY88085.1"/>
    </source>
</evidence>
<organism evidence="3 4">
    <name type="scientific">Bacteroides fragilis str. 3998T(B)3</name>
    <dbReference type="NCBI Taxonomy" id="1339316"/>
    <lineage>
        <taxon>Bacteria</taxon>
        <taxon>Pseudomonadati</taxon>
        <taxon>Bacteroidota</taxon>
        <taxon>Bacteroidia</taxon>
        <taxon>Bacteroidales</taxon>
        <taxon>Bacteroidaceae</taxon>
        <taxon>Bacteroides</taxon>
    </lineage>
</organism>
<proteinExistence type="predicted"/>
<dbReference type="EMBL" id="JGDB01000315">
    <property type="protein sequence ID" value="EXY88085.1"/>
    <property type="molecule type" value="Genomic_DNA"/>
</dbReference>
<dbReference type="RefSeq" id="WP_008659530.1">
    <property type="nucleotide sequence ID" value="NZ_JGDB01000315.1"/>
</dbReference>
<dbReference type="SUPFAM" id="SSF56300">
    <property type="entry name" value="Metallo-dependent phosphatases"/>
    <property type="match status" value="1"/>
</dbReference>